<dbReference type="InterPro" id="IPR035906">
    <property type="entry name" value="MetI-like_sf"/>
</dbReference>
<dbReference type="Proteomes" id="UP001500449">
    <property type="component" value="Unassembled WGS sequence"/>
</dbReference>
<reference evidence="10 11" key="1">
    <citation type="journal article" date="2019" name="Int. J. Syst. Evol. Microbiol.">
        <title>The Global Catalogue of Microorganisms (GCM) 10K type strain sequencing project: providing services to taxonomists for standard genome sequencing and annotation.</title>
        <authorList>
            <consortium name="The Broad Institute Genomics Platform"/>
            <consortium name="The Broad Institute Genome Sequencing Center for Infectious Disease"/>
            <person name="Wu L."/>
            <person name="Ma J."/>
        </authorList>
    </citation>
    <scope>NUCLEOTIDE SEQUENCE [LARGE SCALE GENOMIC DNA]</scope>
    <source>
        <strain evidence="10 11">JCM 16009</strain>
    </source>
</reference>
<evidence type="ECO:0000256" key="2">
    <source>
        <dbReference type="ARBA" id="ARBA00022448"/>
    </source>
</evidence>
<dbReference type="Pfam" id="PF00528">
    <property type="entry name" value="BPD_transp_1"/>
    <property type="match status" value="1"/>
</dbReference>
<comment type="similarity">
    <text evidence="7">Belongs to the binding-protein-dependent transport system permease family.</text>
</comment>
<feature type="transmembrane region" description="Helical" evidence="7">
    <location>
        <begin position="153"/>
        <end position="172"/>
    </location>
</feature>
<dbReference type="CDD" id="cd06261">
    <property type="entry name" value="TM_PBP2"/>
    <property type="match status" value="1"/>
</dbReference>
<proteinExistence type="inferred from homology"/>
<evidence type="ECO:0000313" key="11">
    <source>
        <dbReference type="Proteomes" id="UP001500449"/>
    </source>
</evidence>
<evidence type="ECO:0000256" key="1">
    <source>
        <dbReference type="ARBA" id="ARBA00004651"/>
    </source>
</evidence>
<accession>A0ABN2N3I8</accession>
<feature type="transmembrane region" description="Helical" evidence="7">
    <location>
        <begin position="126"/>
        <end position="147"/>
    </location>
</feature>
<feature type="transmembrane region" description="Helical" evidence="7">
    <location>
        <begin position="249"/>
        <end position="270"/>
    </location>
</feature>
<comment type="subcellular location">
    <subcellularLocation>
        <location evidence="1 7">Cell membrane</location>
        <topology evidence="1 7">Multi-pass membrane protein</topology>
    </subcellularLocation>
</comment>
<dbReference type="InterPro" id="IPR000515">
    <property type="entry name" value="MetI-like"/>
</dbReference>
<feature type="transmembrane region" description="Helical" evidence="7">
    <location>
        <begin position="89"/>
        <end position="114"/>
    </location>
</feature>
<organism evidence="10 11">
    <name type="scientific">Pseudonocardia ailaonensis</name>
    <dbReference type="NCBI Taxonomy" id="367279"/>
    <lineage>
        <taxon>Bacteria</taxon>
        <taxon>Bacillati</taxon>
        <taxon>Actinomycetota</taxon>
        <taxon>Actinomycetes</taxon>
        <taxon>Pseudonocardiales</taxon>
        <taxon>Pseudonocardiaceae</taxon>
        <taxon>Pseudonocardia</taxon>
    </lineage>
</organism>
<feature type="transmembrane region" description="Helical" evidence="7">
    <location>
        <begin position="33"/>
        <end position="54"/>
    </location>
</feature>
<dbReference type="RefSeq" id="WP_344417638.1">
    <property type="nucleotide sequence ID" value="NZ_BAAAQK010000009.1"/>
</dbReference>
<keyword evidence="11" id="KW-1185">Reference proteome</keyword>
<dbReference type="EMBL" id="BAAAQK010000009">
    <property type="protein sequence ID" value="GAA1851025.1"/>
    <property type="molecule type" value="Genomic_DNA"/>
</dbReference>
<feature type="region of interest" description="Disordered" evidence="8">
    <location>
        <begin position="1"/>
        <end position="28"/>
    </location>
</feature>
<keyword evidence="6 7" id="KW-0472">Membrane</keyword>
<gene>
    <name evidence="10" type="ORF">GCM10009836_33740</name>
</gene>
<protein>
    <submittedName>
        <fullName evidence="10">ABC transporter permease</fullName>
    </submittedName>
</protein>
<evidence type="ECO:0000313" key="10">
    <source>
        <dbReference type="EMBL" id="GAA1851025.1"/>
    </source>
</evidence>
<feature type="domain" description="ABC transmembrane type-1" evidence="9">
    <location>
        <begin position="87"/>
        <end position="267"/>
    </location>
</feature>
<evidence type="ECO:0000256" key="5">
    <source>
        <dbReference type="ARBA" id="ARBA00022989"/>
    </source>
</evidence>
<dbReference type="PANTHER" id="PTHR30151">
    <property type="entry name" value="ALKANE SULFONATE ABC TRANSPORTER-RELATED, MEMBRANE SUBUNIT"/>
    <property type="match status" value="1"/>
</dbReference>
<feature type="transmembrane region" description="Helical" evidence="7">
    <location>
        <begin position="193"/>
        <end position="210"/>
    </location>
</feature>
<comment type="caution">
    <text evidence="10">The sequence shown here is derived from an EMBL/GenBank/DDBJ whole genome shotgun (WGS) entry which is preliminary data.</text>
</comment>
<keyword evidence="2 7" id="KW-0813">Transport</keyword>
<keyword evidence="3" id="KW-1003">Cell membrane</keyword>
<evidence type="ECO:0000256" key="4">
    <source>
        <dbReference type="ARBA" id="ARBA00022692"/>
    </source>
</evidence>
<sequence>MTSTSEMPAEAAEARLSSPQESRRRAGGDGRGALATALIRLAILAGILVVWQVVGDLTTFGRWVSDPLSVAARVGDWARSGLLWEGTRVTLSTTLLGFALGTVVGGLAGVLLGVTRRLGALLEPFILALYSIPKIALAPLFLLWFGIGQLPKIMLAAMLVGFLIFFNVYQGTKTIDGQLIAIVRLMGAGRVAVIRKVALPYLSAWLFAGLKMGLPYALIGAVVGEFMASTAGLGYMVKNASSMFDTDGVFAGLIVLMTISTVLFLLLTAAEKRVLHWAGRGI</sequence>
<evidence type="ECO:0000256" key="8">
    <source>
        <dbReference type="SAM" id="MobiDB-lite"/>
    </source>
</evidence>
<dbReference type="SUPFAM" id="SSF161098">
    <property type="entry name" value="MetI-like"/>
    <property type="match status" value="1"/>
</dbReference>
<name>A0ABN2N3I8_9PSEU</name>
<evidence type="ECO:0000256" key="7">
    <source>
        <dbReference type="RuleBase" id="RU363032"/>
    </source>
</evidence>
<feature type="transmembrane region" description="Helical" evidence="7">
    <location>
        <begin position="216"/>
        <end position="237"/>
    </location>
</feature>
<keyword evidence="4 7" id="KW-0812">Transmembrane</keyword>
<dbReference type="Gene3D" id="1.10.3720.10">
    <property type="entry name" value="MetI-like"/>
    <property type="match status" value="1"/>
</dbReference>
<evidence type="ECO:0000256" key="6">
    <source>
        <dbReference type="ARBA" id="ARBA00023136"/>
    </source>
</evidence>
<dbReference type="PANTHER" id="PTHR30151:SF20">
    <property type="entry name" value="ABC TRANSPORTER PERMEASE PROTEIN HI_0355-RELATED"/>
    <property type="match status" value="1"/>
</dbReference>
<keyword evidence="5 7" id="KW-1133">Transmembrane helix</keyword>
<evidence type="ECO:0000259" key="9">
    <source>
        <dbReference type="PROSITE" id="PS50928"/>
    </source>
</evidence>
<evidence type="ECO:0000256" key="3">
    <source>
        <dbReference type="ARBA" id="ARBA00022475"/>
    </source>
</evidence>
<dbReference type="PROSITE" id="PS50928">
    <property type="entry name" value="ABC_TM1"/>
    <property type="match status" value="1"/>
</dbReference>